<keyword evidence="3" id="KW-1185">Reference proteome</keyword>
<keyword evidence="1" id="KW-0812">Transmembrane</keyword>
<proteinExistence type="predicted"/>
<evidence type="ECO:0000313" key="3">
    <source>
        <dbReference type="Proteomes" id="UP000010467"/>
    </source>
</evidence>
<dbReference type="HOGENOM" id="CLU_1924129_0_0_0"/>
<sequence length="131" mass="14148">MKDRIPPPVRLLVSLVWATDWRVFAAIGALMALLASLPLCLNPHIYDTSHAYLKLSSWGPSQAFGLALFVPAFLTLACLHLSIARFAVLGVFVVMGTVAYSFVLSVGFAVAPLLYCLASLLSLFAYARSDS</sequence>
<dbReference type="AlphaFoldDB" id="L0A2B6"/>
<dbReference type="Proteomes" id="UP000010467">
    <property type="component" value="Chromosome"/>
</dbReference>
<evidence type="ECO:0000256" key="1">
    <source>
        <dbReference type="SAM" id="Phobius"/>
    </source>
</evidence>
<feature type="transmembrane region" description="Helical" evidence="1">
    <location>
        <begin position="21"/>
        <end position="41"/>
    </location>
</feature>
<feature type="transmembrane region" description="Helical" evidence="1">
    <location>
        <begin position="86"/>
        <end position="103"/>
    </location>
</feature>
<dbReference type="KEGG" id="dpd:Deipe_2088"/>
<accession>L0A2B6</accession>
<dbReference type="PATRIC" id="fig|937777.3.peg.2098"/>
<protein>
    <submittedName>
        <fullName evidence="2">Uncharacterized protein</fullName>
    </submittedName>
</protein>
<evidence type="ECO:0000313" key="2">
    <source>
        <dbReference type="EMBL" id="AFZ67584.1"/>
    </source>
</evidence>
<name>L0A2B6_DEIPD</name>
<dbReference type="RefSeq" id="WP_015235889.1">
    <property type="nucleotide sequence ID" value="NC_019793.1"/>
</dbReference>
<gene>
    <name evidence="2" type="ordered locus">Deipe_2088</name>
</gene>
<organism evidence="2 3">
    <name type="scientific">Deinococcus peraridilitoris (strain DSM 19664 / LMG 22246 / CIP 109416 / KR-200)</name>
    <dbReference type="NCBI Taxonomy" id="937777"/>
    <lineage>
        <taxon>Bacteria</taxon>
        <taxon>Thermotogati</taxon>
        <taxon>Deinococcota</taxon>
        <taxon>Deinococci</taxon>
        <taxon>Deinococcales</taxon>
        <taxon>Deinococcaceae</taxon>
        <taxon>Deinococcus</taxon>
    </lineage>
</organism>
<keyword evidence="1" id="KW-1133">Transmembrane helix</keyword>
<keyword evidence="1" id="KW-0472">Membrane</keyword>
<dbReference type="EMBL" id="CP003382">
    <property type="protein sequence ID" value="AFZ67584.1"/>
    <property type="molecule type" value="Genomic_DNA"/>
</dbReference>
<reference evidence="3" key="1">
    <citation type="submission" date="2012-03" db="EMBL/GenBank/DDBJ databases">
        <title>Complete sequence of chromosome of Deinococcus peraridilitoris DSM 19664.</title>
        <authorList>
            <person name="Lucas S."/>
            <person name="Copeland A."/>
            <person name="Lapidus A."/>
            <person name="Glavina del Rio T."/>
            <person name="Dalin E."/>
            <person name="Tice H."/>
            <person name="Bruce D."/>
            <person name="Goodwin L."/>
            <person name="Pitluck S."/>
            <person name="Peters L."/>
            <person name="Mikhailova N."/>
            <person name="Lu M."/>
            <person name="Kyrpides N."/>
            <person name="Mavromatis K."/>
            <person name="Ivanova N."/>
            <person name="Brettin T."/>
            <person name="Detter J.C."/>
            <person name="Han C."/>
            <person name="Larimer F."/>
            <person name="Land M."/>
            <person name="Hauser L."/>
            <person name="Markowitz V."/>
            <person name="Cheng J.-F."/>
            <person name="Hugenholtz P."/>
            <person name="Woyke T."/>
            <person name="Wu D."/>
            <person name="Pukall R."/>
            <person name="Steenblock K."/>
            <person name="Brambilla E."/>
            <person name="Klenk H.-P."/>
            <person name="Eisen J.A."/>
        </authorList>
    </citation>
    <scope>NUCLEOTIDE SEQUENCE [LARGE SCALE GENOMIC DNA]</scope>
    <source>
        <strain evidence="3">DSM 19664 / LMG 22246 / CIP 109416 / KR-200</strain>
    </source>
</reference>
<feature type="transmembrane region" description="Helical" evidence="1">
    <location>
        <begin position="61"/>
        <end position="79"/>
    </location>
</feature>